<proteinExistence type="predicted"/>
<feature type="compositionally biased region" description="Basic and acidic residues" evidence="5">
    <location>
        <begin position="205"/>
        <end position="217"/>
    </location>
</feature>
<name>A0ABX2T9S1_9PROT</name>
<dbReference type="Pfam" id="PF02674">
    <property type="entry name" value="Colicin_V"/>
    <property type="match status" value="1"/>
</dbReference>
<protein>
    <submittedName>
        <fullName evidence="7">CvpA family protein</fullName>
    </submittedName>
</protein>
<keyword evidence="3 6" id="KW-1133">Transmembrane helix</keyword>
<evidence type="ECO:0000256" key="4">
    <source>
        <dbReference type="ARBA" id="ARBA00023136"/>
    </source>
</evidence>
<dbReference type="RefSeq" id="WP_180281159.1">
    <property type="nucleotide sequence ID" value="NZ_JABFDB010000002.1"/>
</dbReference>
<organism evidence="7 8">
    <name type="scientific">Azospirillum oleiclasticum</name>
    <dbReference type="NCBI Taxonomy" id="2735135"/>
    <lineage>
        <taxon>Bacteria</taxon>
        <taxon>Pseudomonadati</taxon>
        <taxon>Pseudomonadota</taxon>
        <taxon>Alphaproteobacteria</taxon>
        <taxon>Rhodospirillales</taxon>
        <taxon>Azospirillaceae</taxon>
        <taxon>Azospirillum</taxon>
    </lineage>
</organism>
<feature type="transmembrane region" description="Helical" evidence="6">
    <location>
        <begin position="108"/>
        <end position="130"/>
    </location>
</feature>
<evidence type="ECO:0000313" key="7">
    <source>
        <dbReference type="EMBL" id="NYZ19415.1"/>
    </source>
</evidence>
<evidence type="ECO:0000256" key="5">
    <source>
        <dbReference type="SAM" id="MobiDB-lite"/>
    </source>
</evidence>
<comment type="caution">
    <text evidence="7">The sequence shown here is derived from an EMBL/GenBank/DDBJ whole genome shotgun (WGS) entry which is preliminary data.</text>
</comment>
<feature type="region of interest" description="Disordered" evidence="5">
    <location>
        <begin position="185"/>
        <end position="233"/>
    </location>
</feature>
<feature type="compositionally biased region" description="Polar residues" evidence="5">
    <location>
        <begin position="220"/>
        <end position="233"/>
    </location>
</feature>
<dbReference type="PANTHER" id="PTHR36926:SF1">
    <property type="entry name" value="COLICIN V PRODUCTION PROTEIN"/>
    <property type="match status" value="1"/>
</dbReference>
<sequence length="233" mass="24840">MENLPMNPADMAVVAVLLLSALLAFTRGMVAEVLSLAAWAGAALATLYALPSALPVAQQFIKVPMLAYAASAAVIFCVALVALKILANILSRRVQNSSLSAVDRSLGFVFGLGKGALLASVAYLFFVWLVPPPEHPQWLKDARTRPLLHEGAGMIYALVPENLRADGLARADLTRDRVRQAVEAKEQLDRLATPVPAGSKTGAPDGERGYNRSERGSLDQLFQQNSQGPAPAQ</sequence>
<dbReference type="InterPro" id="IPR003825">
    <property type="entry name" value="Colicin-V_CvpA"/>
</dbReference>
<evidence type="ECO:0000256" key="6">
    <source>
        <dbReference type="SAM" id="Phobius"/>
    </source>
</evidence>
<keyword evidence="4 6" id="KW-0472">Membrane</keyword>
<dbReference type="PANTHER" id="PTHR36926">
    <property type="entry name" value="COLICIN V PRODUCTION PROTEIN"/>
    <property type="match status" value="1"/>
</dbReference>
<evidence type="ECO:0000256" key="3">
    <source>
        <dbReference type="ARBA" id="ARBA00022989"/>
    </source>
</evidence>
<evidence type="ECO:0000313" key="8">
    <source>
        <dbReference type="Proteomes" id="UP000584642"/>
    </source>
</evidence>
<evidence type="ECO:0000256" key="2">
    <source>
        <dbReference type="ARBA" id="ARBA00022692"/>
    </source>
</evidence>
<keyword evidence="8" id="KW-1185">Reference proteome</keyword>
<reference evidence="7 8" key="1">
    <citation type="submission" date="2020-05" db="EMBL/GenBank/DDBJ databases">
        <title>Azospirillum oleiclasticum sp. nov, a nitrogen-fixing and heavy crude oil-emulsifying bacterium isolated from the crude oil of Yumen Oilfield.</title>
        <authorList>
            <person name="Wu D."/>
            <person name="Cai M."/>
            <person name="Zhang X."/>
        </authorList>
    </citation>
    <scope>NUCLEOTIDE SEQUENCE [LARGE SCALE GENOMIC DNA]</scope>
    <source>
        <strain evidence="7 8">ROY-1-1-2</strain>
    </source>
</reference>
<feature type="transmembrane region" description="Helical" evidence="6">
    <location>
        <begin position="66"/>
        <end position="87"/>
    </location>
</feature>
<dbReference type="EMBL" id="JABFDB010000002">
    <property type="protein sequence ID" value="NYZ19415.1"/>
    <property type="molecule type" value="Genomic_DNA"/>
</dbReference>
<evidence type="ECO:0000256" key="1">
    <source>
        <dbReference type="ARBA" id="ARBA00004141"/>
    </source>
</evidence>
<gene>
    <name evidence="7" type="ORF">HND93_06810</name>
</gene>
<comment type="subcellular location">
    <subcellularLocation>
        <location evidence="1">Membrane</location>
        <topology evidence="1">Multi-pass membrane protein</topology>
    </subcellularLocation>
</comment>
<keyword evidence="2 6" id="KW-0812">Transmembrane</keyword>
<dbReference type="InterPro" id="IPR052719">
    <property type="entry name" value="CvpA-like"/>
</dbReference>
<dbReference type="Proteomes" id="UP000584642">
    <property type="component" value="Unassembled WGS sequence"/>
</dbReference>
<accession>A0ABX2T9S1</accession>